<keyword evidence="7" id="KW-0238">DNA-binding</keyword>
<feature type="compositionally biased region" description="Basic and acidic residues" evidence="9">
    <location>
        <begin position="356"/>
        <end position="365"/>
    </location>
</feature>
<feature type="region of interest" description="Disordered" evidence="9">
    <location>
        <begin position="631"/>
        <end position="655"/>
    </location>
</feature>
<feature type="compositionally biased region" description="Polar residues" evidence="9">
    <location>
        <begin position="1177"/>
        <end position="1191"/>
    </location>
</feature>
<comment type="subcellular location">
    <subcellularLocation>
        <location evidence="1">Nucleus</location>
    </subcellularLocation>
</comment>
<dbReference type="GO" id="GO:0005524">
    <property type="term" value="F:ATP binding"/>
    <property type="evidence" value="ECO:0007669"/>
    <property type="project" value="UniProtKB-KW"/>
</dbReference>
<dbReference type="GO" id="GO:0003677">
    <property type="term" value="F:DNA binding"/>
    <property type="evidence" value="ECO:0007669"/>
    <property type="project" value="UniProtKB-KW"/>
</dbReference>
<feature type="compositionally biased region" description="Low complexity" evidence="9">
    <location>
        <begin position="1046"/>
        <end position="1106"/>
    </location>
</feature>
<evidence type="ECO:0000256" key="3">
    <source>
        <dbReference type="ARBA" id="ARBA00022741"/>
    </source>
</evidence>
<dbReference type="GO" id="GO:0005634">
    <property type="term" value="C:nucleus"/>
    <property type="evidence" value="ECO:0007669"/>
    <property type="project" value="UniProtKB-SubCell"/>
</dbReference>
<dbReference type="GO" id="GO:0016887">
    <property type="term" value="F:ATP hydrolysis activity"/>
    <property type="evidence" value="ECO:0007669"/>
    <property type="project" value="InterPro"/>
</dbReference>
<feature type="compositionally biased region" description="Low complexity" evidence="9">
    <location>
        <begin position="1151"/>
        <end position="1164"/>
    </location>
</feature>
<keyword evidence="5" id="KW-0347">Helicase</keyword>
<sequence>MTAANRVIILDTSWNPAHDIQSIFRVYRFGQKKDCYIYRLVALGTMEQKIYERAVTKQAVSCRVVDEQQIDRHYNMAELTELYSFDERGSGVASGVACGVRDVALLRVARGAQIHAVHEHDSLLRDTREQELTETERLAAWTQFQEEHTHKQMQNQLLPKSILRKKLEGDQYSTLAIHAELTAPPAPATVKIETPEQPAVPTYGKVLAGPKSKKGRKSSTVTCDIPIQKPDMTPEPTPASQPVTIVPDQNMMDPQANDMVNKIREALSKHTFNGAVNPTDLAKLVSNIISNVSITAPSTGNNANFSGEGQSAEPEPEQIIPDQDYELQPQQRAARPPPPGPTPVEAEQRKRGRPKKYIEPEKEKQTTGNAPTENTPEKEDPFNLLTERPTNNDRLPKRGRPRKYPISETDITTAIKIDNSLAQPTPRQRGRPRKSLETTPTKPDPPPVVLEDSPDSGGKRRAALAANKNLQNEDSIIDIDDDDDVRDYDDADYVPDDDDNSQDDYQPATEPAKGSKPPAVKTKTEPVATPSGTNDSILLSDDEGDATASAIPLHPSLLSNKNFIKIVAHTYLKGNPMMDEDAATLAAEYSTSKALKEYNETKKSITSGPIYDIAMQVLGVDVLKKLQGAEPAKKPTYPKPKQDIKQEPVSKPGPKTFKEKAKLAATKAPTISVKSEASLRQPVNVKSEPEKVTKQNIIKLSRKRKQDLRLDPDILNAAFASASGPGVVPVGLINRSQNMAYEPLPSAPFPEQSGDECILPDDDDVAPAPPAPPPPPPRAFPSYTDITVGPAQERQDSAGAEDQPADPVAAAAAGAAPSPSPAAPPAPAPAPPPDSICLDSDDDDDIQMSEPMPAYVGDTVSVATAAPVPVSLHRAGAAPPPPQIIVPNVVRQTRTVVRRPPSMQPVPPAPPAGVQGLEVQPGGVIAVDGMFLSTVAPPSVVVIPAAAAASAAAAQPYLVPTIQHTPTGTRIVMTQPTTNVIDLENVTRQETVDGRQEPSQPAANTSGRAKAGDKVLIPGGPPAQQTRTPAVIKKAKALAQKVQAETKQDQAVAKPAQPVAKPAQPVAKPAQPVAKPAQPVAKPAQPVAKPALPAVTPLAAKPGPASRKPPPRAAAACPCPAPAAARAPGDEPPLKTITPTVDKKKAPAKNPPAQTTTKQKTPTQLRLLGTYDLTDAPASTPQKTVPTKLGNTTIKPTTGKPAAAKAAATNPAPASVSKSPLTPKHALKSLFSKNISMIPSSSSDFFKKGKKSVDQPKTPPSTSKDTAKTSGSKKQEQMSKLRGKAEVTAKPSATVSGTSKSIIIGGANKTLAKTSSTSDGSSPSRRPRRAHHQHADLRPRSDGEASAPPTPAPSLREKPQPTRLEDFSLVTLKIY</sequence>
<evidence type="ECO:0000313" key="10">
    <source>
        <dbReference type="EMBL" id="CAG9136925.1"/>
    </source>
</evidence>
<gene>
    <name evidence="10" type="ORF">PLXY2_LOCUS15176</name>
</gene>
<dbReference type="PANTHER" id="PTHR45797:SF3">
    <property type="entry name" value="TRANSCRIPTIONAL REGULATOR ATRX HOMOLOG"/>
    <property type="match status" value="1"/>
</dbReference>
<feature type="compositionally biased region" description="Polar residues" evidence="9">
    <location>
        <begin position="997"/>
        <end position="1007"/>
    </location>
</feature>
<evidence type="ECO:0000256" key="4">
    <source>
        <dbReference type="ARBA" id="ARBA00022801"/>
    </source>
</evidence>
<feature type="compositionally biased region" description="Pro residues" evidence="9">
    <location>
        <begin position="818"/>
        <end position="834"/>
    </location>
</feature>
<dbReference type="EMBL" id="CAJHNJ030000169">
    <property type="protein sequence ID" value="CAG9136925.1"/>
    <property type="molecule type" value="Genomic_DNA"/>
</dbReference>
<evidence type="ECO:0000256" key="1">
    <source>
        <dbReference type="ARBA" id="ARBA00004123"/>
    </source>
</evidence>
<comment type="caution">
    <text evidence="10">The sequence shown here is derived from an EMBL/GenBank/DDBJ whole genome shotgun (WGS) entry which is preliminary data.</text>
</comment>
<keyword evidence="11" id="KW-1185">Reference proteome</keyword>
<feature type="region of interest" description="Disordered" evidence="9">
    <location>
        <begin position="1237"/>
        <end position="1375"/>
    </location>
</feature>
<feature type="compositionally biased region" description="Acidic residues" evidence="9">
    <location>
        <begin position="475"/>
        <end position="502"/>
    </location>
</feature>
<feature type="region of interest" description="Disordered" evidence="9">
    <location>
        <begin position="294"/>
        <end position="316"/>
    </location>
</feature>
<feature type="region of interest" description="Disordered" evidence="9">
    <location>
        <begin position="1046"/>
        <end position="1224"/>
    </location>
</feature>
<keyword evidence="4" id="KW-0378">Hydrolase</keyword>
<feature type="region of interest" description="Disordered" evidence="9">
    <location>
        <begin position="741"/>
        <end position="845"/>
    </location>
</feature>
<feature type="compositionally biased region" description="Low complexity" evidence="9">
    <location>
        <begin position="805"/>
        <end position="817"/>
    </location>
</feature>
<dbReference type="SMART" id="SM00384">
    <property type="entry name" value="AT_hook"/>
    <property type="match status" value="3"/>
</dbReference>
<organism evidence="10 11">
    <name type="scientific">Plutella xylostella</name>
    <name type="common">Diamondback moth</name>
    <name type="synonym">Plutella maculipennis</name>
    <dbReference type="NCBI Taxonomy" id="51655"/>
    <lineage>
        <taxon>Eukaryota</taxon>
        <taxon>Metazoa</taxon>
        <taxon>Ecdysozoa</taxon>
        <taxon>Arthropoda</taxon>
        <taxon>Hexapoda</taxon>
        <taxon>Insecta</taxon>
        <taxon>Pterygota</taxon>
        <taxon>Neoptera</taxon>
        <taxon>Endopterygota</taxon>
        <taxon>Lepidoptera</taxon>
        <taxon>Glossata</taxon>
        <taxon>Ditrysia</taxon>
        <taxon>Yponomeutoidea</taxon>
        <taxon>Plutellidae</taxon>
        <taxon>Plutella</taxon>
    </lineage>
</organism>
<keyword evidence="8" id="KW-0539">Nucleus</keyword>
<dbReference type="InterPro" id="IPR017956">
    <property type="entry name" value="AT_hook_DNA-bd_motif"/>
</dbReference>
<keyword evidence="3" id="KW-0547">Nucleotide-binding</keyword>
<dbReference type="InterPro" id="IPR049730">
    <property type="entry name" value="SNF2/RAD54-like_C"/>
</dbReference>
<feature type="compositionally biased region" description="Basic and acidic residues" evidence="9">
    <location>
        <begin position="1333"/>
        <end position="1343"/>
    </location>
</feature>
<evidence type="ECO:0000256" key="5">
    <source>
        <dbReference type="ARBA" id="ARBA00022806"/>
    </source>
</evidence>
<dbReference type="Pfam" id="PF02178">
    <property type="entry name" value="AT_hook"/>
    <property type="match status" value="3"/>
</dbReference>
<evidence type="ECO:0000256" key="7">
    <source>
        <dbReference type="ARBA" id="ARBA00023125"/>
    </source>
</evidence>
<feature type="compositionally biased region" description="Polar residues" evidence="9">
    <location>
        <begin position="294"/>
        <end position="309"/>
    </location>
</feature>
<protein>
    <submittedName>
        <fullName evidence="10">(diamondback moth) hypothetical protein</fullName>
    </submittedName>
</protein>
<feature type="compositionally biased region" description="Basic and acidic residues" evidence="9">
    <location>
        <begin position="1245"/>
        <end position="1254"/>
    </location>
</feature>
<dbReference type="InterPro" id="IPR027417">
    <property type="entry name" value="P-loop_NTPase"/>
</dbReference>
<dbReference type="InterPro" id="IPR044574">
    <property type="entry name" value="ARIP4-like"/>
</dbReference>
<dbReference type="GO" id="GO:0004386">
    <property type="term" value="F:helicase activity"/>
    <property type="evidence" value="ECO:0007669"/>
    <property type="project" value="UniProtKB-KW"/>
</dbReference>
<comment type="similarity">
    <text evidence="2">Belongs to the SNF2/RAD54 helicase family.</text>
</comment>
<feature type="region of interest" description="Disordered" evidence="9">
    <location>
        <begin position="328"/>
        <end position="535"/>
    </location>
</feature>
<feature type="compositionally biased region" description="Polar residues" evidence="9">
    <location>
        <begin position="1260"/>
        <end position="1272"/>
    </location>
</feature>
<dbReference type="Proteomes" id="UP000653454">
    <property type="component" value="Unassembled WGS sequence"/>
</dbReference>
<feature type="compositionally biased region" description="Low complexity" evidence="9">
    <location>
        <begin position="1192"/>
        <end position="1214"/>
    </location>
</feature>
<dbReference type="SUPFAM" id="SSF52540">
    <property type="entry name" value="P-loop containing nucleoside triphosphate hydrolases"/>
    <property type="match status" value="1"/>
</dbReference>
<dbReference type="PANTHER" id="PTHR45797">
    <property type="entry name" value="RAD54-LIKE"/>
    <property type="match status" value="1"/>
</dbReference>
<feature type="region of interest" description="Disordered" evidence="9">
    <location>
        <begin position="201"/>
        <end position="239"/>
    </location>
</feature>
<feature type="compositionally biased region" description="Basic and acidic residues" evidence="9">
    <location>
        <begin position="987"/>
        <end position="996"/>
    </location>
</feature>
<feature type="region of interest" description="Disordered" evidence="9">
    <location>
        <begin position="987"/>
        <end position="1032"/>
    </location>
</feature>
<reference evidence="10" key="1">
    <citation type="submission" date="2020-11" db="EMBL/GenBank/DDBJ databases">
        <authorList>
            <person name="Whiteford S."/>
        </authorList>
    </citation>
    <scope>NUCLEOTIDE SEQUENCE</scope>
</reference>
<evidence type="ECO:0000313" key="11">
    <source>
        <dbReference type="Proteomes" id="UP000653454"/>
    </source>
</evidence>
<feature type="compositionally biased region" description="Pro residues" evidence="9">
    <location>
        <begin position="767"/>
        <end position="779"/>
    </location>
</feature>
<feature type="compositionally biased region" description="Low complexity" evidence="9">
    <location>
        <begin position="1113"/>
        <end position="1127"/>
    </location>
</feature>
<feature type="compositionally biased region" description="Basic and acidic residues" evidence="9">
    <location>
        <begin position="1355"/>
        <end position="1366"/>
    </location>
</feature>
<evidence type="ECO:0000256" key="9">
    <source>
        <dbReference type="SAM" id="MobiDB-lite"/>
    </source>
</evidence>
<feature type="compositionally biased region" description="Basic and acidic residues" evidence="9">
    <location>
        <begin position="1273"/>
        <end position="1287"/>
    </location>
</feature>
<evidence type="ECO:0000256" key="8">
    <source>
        <dbReference type="ARBA" id="ARBA00023242"/>
    </source>
</evidence>
<feature type="compositionally biased region" description="Low complexity" evidence="9">
    <location>
        <begin position="1314"/>
        <end position="1324"/>
    </location>
</feature>
<accession>A0A8S4G739</accession>
<feature type="compositionally biased region" description="Polar residues" evidence="9">
    <location>
        <begin position="1291"/>
        <end position="1301"/>
    </location>
</feature>
<proteinExistence type="inferred from homology"/>
<dbReference type="CDD" id="cd18793">
    <property type="entry name" value="SF2_C_SNF"/>
    <property type="match status" value="1"/>
</dbReference>
<keyword evidence="6" id="KW-0067">ATP-binding</keyword>
<dbReference type="Gene3D" id="3.40.50.300">
    <property type="entry name" value="P-loop containing nucleotide triphosphate hydrolases"/>
    <property type="match status" value="1"/>
</dbReference>
<name>A0A8S4G739_PLUXY</name>
<evidence type="ECO:0000256" key="6">
    <source>
        <dbReference type="ARBA" id="ARBA00022840"/>
    </source>
</evidence>
<evidence type="ECO:0000256" key="2">
    <source>
        <dbReference type="ARBA" id="ARBA00007025"/>
    </source>
</evidence>